<accession>A0AAW2UGU3</accession>
<dbReference type="AlphaFoldDB" id="A0AAW2UGU3"/>
<gene>
    <name evidence="1" type="ORF">Slati_3451300</name>
</gene>
<proteinExistence type="predicted"/>
<evidence type="ECO:0000313" key="1">
    <source>
        <dbReference type="EMBL" id="KAL0416194.1"/>
    </source>
</evidence>
<protein>
    <submittedName>
        <fullName evidence="1">Uncharacterized protein</fullName>
    </submittedName>
</protein>
<organism evidence="1">
    <name type="scientific">Sesamum latifolium</name>
    <dbReference type="NCBI Taxonomy" id="2727402"/>
    <lineage>
        <taxon>Eukaryota</taxon>
        <taxon>Viridiplantae</taxon>
        <taxon>Streptophyta</taxon>
        <taxon>Embryophyta</taxon>
        <taxon>Tracheophyta</taxon>
        <taxon>Spermatophyta</taxon>
        <taxon>Magnoliopsida</taxon>
        <taxon>eudicotyledons</taxon>
        <taxon>Gunneridae</taxon>
        <taxon>Pentapetalae</taxon>
        <taxon>asterids</taxon>
        <taxon>lamiids</taxon>
        <taxon>Lamiales</taxon>
        <taxon>Pedaliaceae</taxon>
        <taxon>Sesamum</taxon>
    </lineage>
</organism>
<comment type="caution">
    <text evidence="1">The sequence shown here is derived from an EMBL/GenBank/DDBJ whole genome shotgun (WGS) entry which is preliminary data.</text>
</comment>
<reference evidence="1" key="1">
    <citation type="submission" date="2020-06" db="EMBL/GenBank/DDBJ databases">
        <authorList>
            <person name="Li T."/>
            <person name="Hu X."/>
            <person name="Zhang T."/>
            <person name="Song X."/>
            <person name="Zhang H."/>
            <person name="Dai N."/>
            <person name="Sheng W."/>
            <person name="Hou X."/>
            <person name="Wei L."/>
        </authorList>
    </citation>
    <scope>NUCLEOTIDE SEQUENCE</scope>
    <source>
        <strain evidence="1">KEN1</strain>
        <tissue evidence="1">Leaf</tissue>
    </source>
</reference>
<sequence length="108" mass="11717">MDLGVGENYFGSEVPLNPILSIGLALAMIFHDGMTHGTRSGPLFCVFPWGRGIPIFPHGLVVYGHSGWDLVLAAYQVHSENGDNICSSHDSWRVGSDYLEGGPRSVLF</sequence>
<reference evidence="1" key="2">
    <citation type="journal article" date="2024" name="Plant">
        <title>Genomic evolution and insights into agronomic trait innovations of Sesamum species.</title>
        <authorList>
            <person name="Miao H."/>
            <person name="Wang L."/>
            <person name="Qu L."/>
            <person name="Liu H."/>
            <person name="Sun Y."/>
            <person name="Le M."/>
            <person name="Wang Q."/>
            <person name="Wei S."/>
            <person name="Zheng Y."/>
            <person name="Lin W."/>
            <person name="Duan Y."/>
            <person name="Cao H."/>
            <person name="Xiong S."/>
            <person name="Wang X."/>
            <person name="Wei L."/>
            <person name="Li C."/>
            <person name="Ma Q."/>
            <person name="Ju M."/>
            <person name="Zhao R."/>
            <person name="Li G."/>
            <person name="Mu C."/>
            <person name="Tian Q."/>
            <person name="Mei H."/>
            <person name="Zhang T."/>
            <person name="Gao T."/>
            <person name="Zhang H."/>
        </authorList>
    </citation>
    <scope>NUCLEOTIDE SEQUENCE</scope>
    <source>
        <strain evidence="1">KEN1</strain>
    </source>
</reference>
<name>A0AAW2UGU3_9LAMI</name>
<dbReference type="EMBL" id="JACGWN010000012">
    <property type="protein sequence ID" value="KAL0416194.1"/>
    <property type="molecule type" value="Genomic_DNA"/>
</dbReference>